<dbReference type="InterPro" id="IPR000709">
    <property type="entry name" value="Leu_Ile_Val-bd"/>
</dbReference>
<evidence type="ECO:0000313" key="7">
    <source>
        <dbReference type="EMBL" id="AMO24580.1"/>
    </source>
</evidence>
<dbReference type="InterPro" id="IPR028082">
    <property type="entry name" value="Peripla_BP_I"/>
</dbReference>
<dbReference type="PANTHER" id="PTHR47235:SF1">
    <property type="entry name" value="BLR6548 PROTEIN"/>
    <property type="match status" value="1"/>
</dbReference>
<sequence>MQRRNFIFSAAAAMTGSAAVAARTEPGVSDKEVLLGQSVVSSGPLGVGALAMQGGMRVAFSEANARGGVAGRQLRVVSLDDGLDPARAAANYKALLQEHQVFACVLGAGAGTTLAGLPVLKEAGAPLIGTTAVVDSVREKTEGVAYYTRASQQRESDALVTHLSTLGIQRLAVAHVGTPGGLEVLGQLDAAAARHKLRLTGSVGVAPDGKNASDAGKTLARADAQAVIMFLSGPPAAEVMKSVWAQGGAPSFYGMSILAGDVTARLLGEQSKGLTISQVTPYPWDAANPDANLYRKGCEAAQVPVGYHSYEGYVAGRVTIEALRQAGRELTRERLHAVLRKLKARIAGMDLDFSGGRSTGSHFVELVRVRNDGKFVR</sequence>
<keyword evidence="2" id="KW-0813">Transport</keyword>
<evidence type="ECO:0000256" key="4">
    <source>
        <dbReference type="ARBA" id="ARBA00022970"/>
    </source>
</evidence>
<dbReference type="SUPFAM" id="SSF53822">
    <property type="entry name" value="Periplasmic binding protein-like I"/>
    <property type="match status" value="1"/>
</dbReference>
<keyword evidence="3 5" id="KW-0732">Signal</keyword>
<proteinExistence type="inferred from homology"/>
<dbReference type="Pfam" id="PF13458">
    <property type="entry name" value="Peripla_BP_6"/>
    <property type="match status" value="1"/>
</dbReference>
<dbReference type="Proteomes" id="UP000070433">
    <property type="component" value="Chromosome"/>
</dbReference>
<evidence type="ECO:0000256" key="1">
    <source>
        <dbReference type="ARBA" id="ARBA00010062"/>
    </source>
</evidence>
<evidence type="ECO:0000259" key="6">
    <source>
        <dbReference type="Pfam" id="PF13458"/>
    </source>
</evidence>
<evidence type="ECO:0000313" key="8">
    <source>
        <dbReference type="Proteomes" id="UP000070433"/>
    </source>
</evidence>
<comment type="similarity">
    <text evidence="1">Belongs to the leucine-binding protein family.</text>
</comment>
<accession>A0A127JX54</accession>
<dbReference type="AlphaFoldDB" id="A0A127JX54"/>
<evidence type="ECO:0000256" key="2">
    <source>
        <dbReference type="ARBA" id="ARBA00022448"/>
    </source>
</evidence>
<dbReference type="PRINTS" id="PR00337">
    <property type="entry name" value="LEUILEVALBP"/>
</dbReference>
<name>A0A127JX54_9BURK</name>
<organism evidence="7 8">
    <name type="scientific">Ramlibacter tataouinensis</name>
    <dbReference type="NCBI Taxonomy" id="94132"/>
    <lineage>
        <taxon>Bacteria</taxon>
        <taxon>Pseudomonadati</taxon>
        <taxon>Pseudomonadota</taxon>
        <taxon>Betaproteobacteria</taxon>
        <taxon>Burkholderiales</taxon>
        <taxon>Comamonadaceae</taxon>
        <taxon>Ramlibacter</taxon>
    </lineage>
</organism>
<protein>
    <recommendedName>
        <fullName evidence="6">Leucine-binding protein domain-containing protein</fullName>
    </recommendedName>
</protein>
<feature type="domain" description="Leucine-binding protein" evidence="6">
    <location>
        <begin position="36"/>
        <end position="374"/>
    </location>
</feature>
<evidence type="ECO:0000256" key="3">
    <source>
        <dbReference type="ARBA" id="ARBA00022729"/>
    </source>
</evidence>
<gene>
    <name evidence="7" type="ORF">UC35_19215</name>
</gene>
<reference evidence="7 8" key="1">
    <citation type="journal article" date="2014" name="Int. J. Syst. Evol. Microbiol.">
        <title>Ramlibacter solisilvae sp. nov., isolated from forest soil, and emended description of the genus Ramlibacter.</title>
        <authorList>
            <person name="Lee H.J."/>
            <person name="Lee S.H."/>
            <person name="Lee S.S."/>
            <person name="Lee J.S."/>
            <person name="Kim Y."/>
            <person name="Kim S.C."/>
            <person name="Jeon C.O."/>
        </authorList>
    </citation>
    <scope>NUCLEOTIDE SEQUENCE [LARGE SCALE GENOMIC DNA]</scope>
    <source>
        <strain evidence="7 8">5-10</strain>
    </source>
</reference>
<dbReference type="Gene3D" id="3.40.50.2300">
    <property type="match status" value="2"/>
</dbReference>
<feature type="signal peptide" evidence="5">
    <location>
        <begin position="1"/>
        <end position="21"/>
    </location>
</feature>
<feature type="chain" id="PRO_5007449866" description="Leucine-binding protein domain-containing protein" evidence="5">
    <location>
        <begin position="22"/>
        <end position="377"/>
    </location>
</feature>
<dbReference type="CDD" id="cd06326">
    <property type="entry name" value="PBP1_ABC_ligand_binding-like"/>
    <property type="match status" value="1"/>
</dbReference>
<dbReference type="PANTHER" id="PTHR47235">
    <property type="entry name" value="BLR6548 PROTEIN"/>
    <property type="match status" value="1"/>
</dbReference>
<dbReference type="InterPro" id="IPR028081">
    <property type="entry name" value="Leu-bd"/>
</dbReference>
<keyword evidence="4" id="KW-0029">Amino-acid transport</keyword>
<dbReference type="EMBL" id="CP010951">
    <property type="protein sequence ID" value="AMO24580.1"/>
    <property type="molecule type" value="Genomic_DNA"/>
</dbReference>
<keyword evidence="8" id="KW-1185">Reference proteome</keyword>
<dbReference type="RefSeq" id="WP_061502557.1">
    <property type="nucleotide sequence ID" value="NZ_CP010951.1"/>
</dbReference>
<evidence type="ECO:0000256" key="5">
    <source>
        <dbReference type="SAM" id="SignalP"/>
    </source>
</evidence>
<dbReference type="GO" id="GO:0006865">
    <property type="term" value="P:amino acid transport"/>
    <property type="evidence" value="ECO:0007669"/>
    <property type="project" value="UniProtKB-KW"/>
</dbReference>
<dbReference type="OrthoDB" id="8856407at2"/>